<gene>
    <name evidence="5" type="ORF">MGAL_10B004839</name>
</gene>
<evidence type="ECO:0000259" key="4">
    <source>
        <dbReference type="PROSITE" id="PS50002"/>
    </source>
</evidence>
<proteinExistence type="predicted"/>
<feature type="compositionally biased region" description="Basic and acidic residues" evidence="3">
    <location>
        <begin position="321"/>
        <end position="332"/>
    </location>
</feature>
<name>A0A8B6BUD2_MYTGA</name>
<organism evidence="5 6">
    <name type="scientific">Mytilus galloprovincialis</name>
    <name type="common">Mediterranean mussel</name>
    <dbReference type="NCBI Taxonomy" id="29158"/>
    <lineage>
        <taxon>Eukaryota</taxon>
        <taxon>Metazoa</taxon>
        <taxon>Spiralia</taxon>
        <taxon>Lophotrochozoa</taxon>
        <taxon>Mollusca</taxon>
        <taxon>Bivalvia</taxon>
        <taxon>Autobranchia</taxon>
        <taxon>Pteriomorphia</taxon>
        <taxon>Mytilida</taxon>
        <taxon>Mytiloidea</taxon>
        <taxon>Mytilidae</taxon>
        <taxon>Mytilinae</taxon>
        <taxon>Mytilus</taxon>
    </lineage>
</organism>
<accession>A0A8B6BUD2</accession>
<dbReference type="AlphaFoldDB" id="A0A8B6BUD2"/>
<feature type="region of interest" description="Disordered" evidence="3">
    <location>
        <begin position="314"/>
        <end position="446"/>
    </location>
</feature>
<dbReference type="Gene3D" id="2.30.30.40">
    <property type="entry name" value="SH3 Domains"/>
    <property type="match status" value="1"/>
</dbReference>
<dbReference type="InterPro" id="IPR001452">
    <property type="entry name" value="SH3_domain"/>
</dbReference>
<dbReference type="InterPro" id="IPR043593">
    <property type="entry name" value="ASAP"/>
</dbReference>
<dbReference type="InterPro" id="IPR036028">
    <property type="entry name" value="SH3-like_dom_sf"/>
</dbReference>
<evidence type="ECO:0000256" key="1">
    <source>
        <dbReference type="ARBA" id="ARBA00022443"/>
    </source>
</evidence>
<protein>
    <recommendedName>
        <fullName evidence="4">SH3 domain-containing protein</fullName>
    </recommendedName>
</protein>
<feature type="compositionally biased region" description="Pro residues" evidence="3">
    <location>
        <begin position="337"/>
        <end position="353"/>
    </location>
</feature>
<evidence type="ECO:0000256" key="2">
    <source>
        <dbReference type="PROSITE-ProRule" id="PRU00192"/>
    </source>
</evidence>
<dbReference type="EMBL" id="UYJE01000727">
    <property type="protein sequence ID" value="VDH95821.1"/>
    <property type="molecule type" value="Genomic_DNA"/>
</dbReference>
<feature type="compositionally biased region" description="Basic residues" evidence="3">
    <location>
        <begin position="279"/>
        <end position="290"/>
    </location>
</feature>
<dbReference type="PRINTS" id="PR00499">
    <property type="entry name" value="P67PHOX"/>
</dbReference>
<reference evidence="5" key="1">
    <citation type="submission" date="2018-11" db="EMBL/GenBank/DDBJ databases">
        <authorList>
            <person name="Alioto T."/>
            <person name="Alioto T."/>
        </authorList>
    </citation>
    <scope>NUCLEOTIDE SEQUENCE</scope>
</reference>
<evidence type="ECO:0000313" key="5">
    <source>
        <dbReference type="EMBL" id="VDH95821.1"/>
    </source>
</evidence>
<feature type="region of interest" description="Disordered" evidence="3">
    <location>
        <begin position="276"/>
        <end position="299"/>
    </location>
</feature>
<dbReference type="SUPFAM" id="SSF50044">
    <property type="entry name" value="SH3-domain"/>
    <property type="match status" value="1"/>
</dbReference>
<evidence type="ECO:0000313" key="6">
    <source>
        <dbReference type="Proteomes" id="UP000596742"/>
    </source>
</evidence>
<feature type="domain" description="SH3" evidence="4">
    <location>
        <begin position="445"/>
        <end position="506"/>
    </location>
</feature>
<comment type="caution">
    <text evidence="5">The sequence shown here is derived from an EMBL/GenBank/DDBJ whole genome shotgun (WGS) entry which is preliminary data.</text>
</comment>
<dbReference type="OrthoDB" id="5983572at2759"/>
<keyword evidence="1 2" id="KW-0728">SH3 domain</keyword>
<dbReference type="GO" id="GO:0005096">
    <property type="term" value="F:GTPase activator activity"/>
    <property type="evidence" value="ECO:0007669"/>
    <property type="project" value="InterPro"/>
</dbReference>
<sequence length="506" mass="56533">MGGWTEVGKDDADINQFVPVKLDITIVDQGLFLTYNFFNVEVSHPDIMVFDIQKCYTDKQQHRFQIKFPGPFHPYIDINRKMFVELTVLETSQAAGVSPLRVQEARIDHDDDNIYITATLMDKPPFLAEFTKIAGKVMPHKSAGFFTDISTADDCAHACVQTKSFPCNSFDICSSVHYCFISTEHVAFGELLKAALQGRKDVFGNVNVDWDLTYEEHFGEDQGYSDDDLESTPERNSKNRSRPPSLVTGASTLELPSNHKEGLDARDRALSQSQALYMKPKKFTHTRQRSSVRSNFTVPNAANLQNITASQPNLAMNSSTNHHDSLHSHDKISPSGNGPPLPPRMKKPPPPPPSDKKHARNKSEPFPAEVIHRRSISDPPSRPPPPEFRKTIALSSRPSPPPEIDKTGVGVTPSPRPRAKSNSDDSKSSGTETPPLPLPRKKKSPVGQKFQALFDCDADNDDELTFAEGEIILVLREEEDDWWEGTIEGHPERRGLFPKTFVQPLS</sequence>
<dbReference type="Proteomes" id="UP000596742">
    <property type="component" value="Unassembled WGS sequence"/>
</dbReference>
<dbReference type="PANTHER" id="PTHR45854:SF3">
    <property type="entry name" value="ARFGAP WITH SH3 DOMAIN, ANK REPEAT AND PH DOMAIN-CONTAINING PROTEIN"/>
    <property type="match status" value="1"/>
</dbReference>
<dbReference type="Pfam" id="PF14604">
    <property type="entry name" value="SH3_9"/>
    <property type="match status" value="1"/>
</dbReference>
<dbReference type="Gene3D" id="3.50.4.10">
    <property type="entry name" value="Hepatocyte Growth Factor"/>
    <property type="match status" value="1"/>
</dbReference>
<dbReference type="PROSITE" id="PS50002">
    <property type="entry name" value="SH3"/>
    <property type="match status" value="1"/>
</dbReference>
<dbReference type="SMART" id="SM00326">
    <property type="entry name" value="SH3"/>
    <property type="match status" value="1"/>
</dbReference>
<feature type="region of interest" description="Disordered" evidence="3">
    <location>
        <begin position="219"/>
        <end position="262"/>
    </location>
</feature>
<dbReference type="PANTHER" id="PTHR45854">
    <property type="entry name" value="ASAP FAMILY MEMBER"/>
    <property type="match status" value="1"/>
</dbReference>
<dbReference type="PRINTS" id="PR00452">
    <property type="entry name" value="SH3DOMAIN"/>
</dbReference>
<evidence type="ECO:0000256" key="3">
    <source>
        <dbReference type="SAM" id="MobiDB-lite"/>
    </source>
</evidence>
<keyword evidence="6" id="KW-1185">Reference proteome</keyword>